<dbReference type="RefSeq" id="WP_249772583.1">
    <property type="nucleotide sequence ID" value="NZ_CP097332.1"/>
</dbReference>
<protein>
    <submittedName>
        <fullName evidence="2">NERD domain-containing protein</fullName>
    </submittedName>
</protein>
<dbReference type="Pfam" id="PF08378">
    <property type="entry name" value="NERD"/>
    <property type="match status" value="1"/>
</dbReference>
<reference evidence="2" key="2">
    <citation type="submission" date="2022-05" db="EMBL/GenBank/DDBJ databases">
        <authorList>
            <person name="Kim J.-S."/>
            <person name="Lee K."/>
            <person name="Suh M."/>
            <person name="Eom M."/>
            <person name="Kim J.-S."/>
            <person name="Kim D.-S."/>
            <person name="Ko S.-H."/>
            <person name="Shin Y."/>
            <person name="Lee J.-S."/>
        </authorList>
    </citation>
    <scope>NUCLEOTIDE SEQUENCE</scope>
    <source>
        <strain evidence="2">N237</strain>
    </source>
</reference>
<keyword evidence="3" id="KW-1185">Reference proteome</keyword>
<feature type="domain" description="NERD" evidence="1">
    <location>
        <begin position="21"/>
        <end position="81"/>
    </location>
</feature>
<accession>A0ABY4R000</accession>
<dbReference type="Proteomes" id="UP001056336">
    <property type="component" value="Chromosome"/>
</dbReference>
<evidence type="ECO:0000313" key="3">
    <source>
        <dbReference type="Proteomes" id="UP001056336"/>
    </source>
</evidence>
<dbReference type="InterPro" id="IPR011528">
    <property type="entry name" value="NERD"/>
</dbReference>
<gene>
    <name evidence="2" type="ORF">M6D93_02160</name>
</gene>
<name>A0ABY4R000_9ACTN</name>
<reference evidence="2" key="1">
    <citation type="journal article" date="2018" name="Int. J. Syst. Evol. Microbiol.">
        <title>Jatrophihabitans telluris sp. nov., isolated from sediment soil of lava forest wetlands and the emended description of the genus Jatrophihabitans.</title>
        <authorList>
            <person name="Lee K.C."/>
            <person name="Suh M.K."/>
            <person name="Eom M.K."/>
            <person name="Kim K.K."/>
            <person name="Kim J.S."/>
            <person name="Kim D.S."/>
            <person name="Ko S.H."/>
            <person name="Shin Y.K."/>
            <person name="Lee J.S."/>
        </authorList>
    </citation>
    <scope>NUCLEOTIDE SEQUENCE</scope>
    <source>
        <strain evidence="2">N237</strain>
    </source>
</reference>
<evidence type="ECO:0000259" key="1">
    <source>
        <dbReference type="Pfam" id="PF08378"/>
    </source>
</evidence>
<sequence>MAFFMCAWLTPPAFVENWQFGAWGEEATARALQPLERDGWVVWHDLTAGRGNVDHVAVGPGGIFLMGSKRLRGVVNVDGSAVTVTRLDDPDLSYEFTGSRHVQGLALQAHSRLATGSKIQQCVQPGVVFWCDFPKGLVEDQRCTYVHGDALAEWMAGQPQRIAPSRVTHLAEALRASWEDAEKQLT</sequence>
<dbReference type="EMBL" id="CP097332">
    <property type="protein sequence ID" value="UQX88817.1"/>
    <property type="molecule type" value="Genomic_DNA"/>
</dbReference>
<organism evidence="2 3">
    <name type="scientific">Jatrophihabitans telluris</name>
    <dbReference type="NCBI Taxonomy" id="2038343"/>
    <lineage>
        <taxon>Bacteria</taxon>
        <taxon>Bacillati</taxon>
        <taxon>Actinomycetota</taxon>
        <taxon>Actinomycetes</taxon>
        <taxon>Jatrophihabitantales</taxon>
        <taxon>Jatrophihabitantaceae</taxon>
        <taxon>Jatrophihabitans</taxon>
    </lineage>
</organism>
<proteinExistence type="predicted"/>
<evidence type="ECO:0000313" key="2">
    <source>
        <dbReference type="EMBL" id="UQX88817.1"/>
    </source>
</evidence>